<dbReference type="EMBL" id="JBEPLU010000001">
    <property type="protein sequence ID" value="MET3526524.1"/>
    <property type="molecule type" value="Genomic_DNA"/>
</dbReference>
<dbReference type="Gene3D" id="3.30.530.20">
    <property type="match status" value="1"/>
</dbReference>
<feature type="chain" id="PRO_5046868596" evidence="2">
    <location>
        <begin position="20"/>
        <end position="182"/>
    </location>
</feature>
<dbReference type="RefSeq" id="WP_331930856.1">
    <property type="nucleotide sequence ID" value="NZ_JBEPLU010000001.1"/>
</dbReference>
<accession>A0ABV2EHL6</accession>
<feature type="domain" description="Coenzyme Q-binding protein COQ10 START" evidence="3">
    <location>
        <begin position="45"/>
        <end position="174"/>
    </location>
</feature>
<reference evidence="4 5" key="1">
    <citation type="submission" date="2024-06" db="EMBL/GenBank/DDBJ databases">
        <title>Genomic Encyclopedia of Type Strains, Phase IV (KMG-IV): sequencing the most valuable type-strain genomes for metagenomic binning, comparative biology and taxonomic classification.</title>
        <authorList>
            <person name="Goeker M."/>
        </authorList>
    </citation>
    <scope>NUCLEOTIDE SEQUENCE [LARGE SCALE GENOMIC DNA]</scope>
    <source>
        <strain evidence="4 5">DSM 17809</strain>
    </source>
</reference>
<dbReference type="SUPFAM" id="SSF55961">
    <property type="entry name" value="Bet v1-like"/>
    <property type="match status" value="1"/>
</dbReference>
<dbReference type="Pfam" id="PF03364">
    <property type="entry name" value="Polyketide_cyc"/>
    <property type="match status" value="1"/>
</dbReference>
<dbReference type="Proteomes" id="UP001549110">
    <property type="component" value="Unassembled WGS sequence"/>
</dbReference>
<keyword evidence="5" id="KW-1185">Reference proteome</keyword>
<evidence type="ECO:0000259" key="3">
    <source>
        <dbReference type="Pfam" id="PF03364"/>
    </source>
</evidence>
<protein>
    <submittedName>
        <fullName evidence="4">Uncharacterized protein YndB with AHSA1/START domain</fullName>
    </submittedName>
</protein>
<dbReference type="InterPro" id="IPR005031">
    <property type="entry name" value="COQ10_START"/>
</dbReference>
<sequence length="182" mass="20425">MRPAVIIACILLAAPPAQARDSSLRVEVLRDPGGASGLIRGVVEIDAPPEAVWKVLLDCDLAPRMVRSLRSCRVLARDPAGRWDVREHVSRNGLLPSVRSVFRSDYDPPRRIHFYRVGGELRLLDGQWRLVPLDDGRRTRVLYENRASVPFAIPGPIARMALRRDVPEALRALRREAEGEAR</sequence>
<proteinExistence type="inferred from homology"/>
<name>A0ABV2EHL6_9CAUL</name>
<evidence type="ECO:0000256" key="1">
    <source>
        <dbReference type="ARBA" id="ARBA00008918"/>
    </source>
</evidence>
<comment type="similarity">
    <text evidence="1">Belongs to the ribosome association toxin RatA family.</text>
</comment>
<keyword evidence="2" id="KW-0732">Signal</keyword>
<feature type="signal peptide" evidence="2">
    <location>
        <begin position="1"/>
        <end position="19"/>
    </location>
</feature>
<gene>
    <name evidence="4" type="ORF">ABID41_001619</name>
</gene>
<comment type="caution">
    <text evidence="4">The sequence shown here is derived from an EMBL/GenBank/DDBJ whole genome shotgun (WGS) entry which is preliminary data.</text>
</comment>
<evidence type="ECO:0000313" key="5">
    <source>
        <dbReference type="Proteomes" id="UP001549110"/>
    </source>
</evidence>
<dbReference type="InterPro" id="IPR023393">
    <property type="entry name" value="START-like_dom_sf"/>
</dbReference>
<organism evidence="4 5">
    <name type="scientific">Phenylobacterium koreense</name>
    <dbReference type="NCBI Taxonomy" id="266125"/>
    <lineage>
        <taxon>Bacteria</taxon>
        <taxon>Pseudomonadati</taxon>
        <taxon>Pseudomonadota</taxon>
        <taxon>Alphaproteobacteria</taxon>
        <taxon>Caulobacterales</taxon>
        <taxon>Caulobacteraceae</taxon>
        <taxon>Phenylobacterium</taxon>
    </lineage>
</organism>
<evidence type="ECO:0000313" key="4">
    <source>
        <dbReference type="EMBL" id="MET3526524.1"/>
    </source>
</evidence>
<evidence type="ECO:0000256" key="2">
    <source>
        <dbReference type="SAM" id="SignalP"/>
    </source>
</evidence>